<dbReference type="InterPro" id="IPR036812">
    <property type="entry name" value="NAD(P)_OxRdtase_dom_sf"/>
</dbReference>
<dbReference type="AlphaFoldDB" id="A0A133U9W6"/>
<keyword evidence="6" id="KW-1185">Reference proteome</keyword>
<dbReference type="PATRIC" id="fig|1698259.3.peg.737"/>
<name>A0A133U9W6_9EURY</name>
<reference evidence="5 6" key="1">
    <citation type="journal article" date="2016" name="Sci. Rep.">
        <title>Metabolic traits of an uncultured archaeal lineage -MSBL1- from brine pools of the Red Sea.</title>
        <authorList>
            <person name="Mwirichia R."/>
            <person name="Alam I."/>
            <person name="Rashid M."/>
            <person name="Vinu M."/>
            <person name="Ba-Alawi W."/>
            <person name="Anthony Kamau A."/>
            <person name="Kamanda Ngugi D."/>
            <person name="Goker M."/>
            <person name="Klenk H.P."/>
            <person name="Bajic V."/>
            <person name="Stingl U."/>
        </authorList>
    </citation>
    <scope>NUCLEOTIDE SEQUENCE [LARGE SCALE GENOMIC DNA]</scope>
    <source>
        <strain evidence="5">SCGC-AAA259A05</strain>
    </source>
</reference>
<evidence type="ECO:0000313" key="6">
    <source>
        <dbReference type="Proteomes" id="UP000070163"/>
    </source>
</evidence>
<evidence type="ECO:0000256" key="1">
    <source>
        <dbReference type="ARBA" id="ARBA00007905"/>
    </source>
</evidence>
<comment type="caution">
    <text evidence="5">The sequence shown here is derived from an EMBL/GenBank/DDBJ whole genome shotgun (WGS) entry which is preliminary data.</text>
</comment>
<dbReference type="FunFam" id="3.20.20.100:FF:000002">
    <property type="entry name" value="2,5-diketo-D-gluconic acid reductase A"/>
    <property type="match status" value="1"/>
</dbReference>
<keyword evidence="2" id="KW-0521">NADP</keyword>
<dbReference type="PIRSF" id="PIRSF000097">
    <property type="entry name" value="AKR"/>
    <property type="match status" value="1"/>
</dbReference>
<sequence length="258" mass="29603">MKHVKIQEEKIPVIGFGTWSLRDRNCQESVRDALQLGYRHIDTAQIYGNEKEVGKAIKDSEVDREEVFLTTKIWKTNMRYEDALDSTEKSLKRLKVDYVDLLLIHWPVKGIPLKETLGAMDHLKSSDKAGLIGVSNFDADLLDKARRISNHQIFSDQVEYNPLHSQRKLVDYCSKNDILLTAYSPLAKGRVLGNSTLKEFGEKYDKTEAQVTLRWLIQQENVVAIPKASSENHRKENLDIFDFQLNPKEMEKISNIGG</sequence>
<evidence type="ECO:0000256" key="3">
    <source>
        <dbReference type="ARBA" id="ARBA00023002"/>
    </source>
</evidence>
<organism evidence="5 6">
    <name type="scientific">candidate division MSBL1 archaeon SCGC-AAA259A05</name>
    <dbReference type="NCBI Taxonomy" id="1698259"/>
    <lineage>
        <taxon>Archaea</taxon>
        <taxon>Methanobacteriati</taxon>
        <taxon>Methanobacteriota</taxon>
        <taxon>candidate division MSBL1</taxon>
    </lineage>
</organism>
<feature type="domain" description="NADP-dependent oxidoreductase" evidence="4">
    <location>
        <begin position="14"/>
        <end position="255"/>
    </location>
</feature>
<dbReference type="Pfam" id="PF00248">
    <property type="entry name" value="Aldo_ket_red"/>
    <property type="match status" value="1"/>
</dbReference>
<dbReference type="PANTHER" id="PTHR43827:SF3">
    <property type="entry name" value="NADP-DEPENDENT OXIDOREDUCTASE DOMAIN-CONTAINING PROTEIN"/>
    <property type="match status" value="1"/>
</dbReference>
<comment type="similarity">
    <text evidence="1">Belongs to the aldo/keto reductase family.</text>
</comment>
<dbReference type="SUPFAM" id="SSF51430">
    <property type="entry name" value="NAD(P)-linked oxidoreductase"/>
    <property type="match status" value="1"/>
</dbReference>
<dbReference type="Proteomes" id="UP000070163">
    <property type="component" value="Unassembled WGS sequence"/>
</dbReference>
<dbReference type="PROSITE" id="PS00798">
    <property type="entry name" value="ALDOKETO_REDUCTASE_1"/>
    <property type="match status" value="1"/>
</dbReference>
<keyword evidence="3" id="KW-0560">Oxidoreductase</keyword>
<evidence type="ECO:0000256" key="2">
    <source>
        <dbReference type="ARBA" id="ARBA00022857"/>
    </source>
</evidence>
<dbReference type="Gene3D" id="3.20.20.100">
    <property type="entry name" value="NADP-dependent oxidoreductase domain"/>
    <property type="match status" value="1"/>
</dbReference>
<dbReference type="InterPro" id="IPR018170">
    <property type="entry name" value="Aldo/ket_reductase_CS"/>
</dbReference>
<accession>A0A133U9W6</accession>
<dbReference type="GO" id="GO:0016616">
    <property type="term" value="F:oxidoreductase activity, acting on the CH-OH group of donors, NAD or NADP as acceptor"/>
    <property type="evidence" value="ECO:0007669"/>
    <property type="project" value="UniProtKB-ARBA"/>
</dbReference>
<evidence type="ECO:0000313" key="5">
    <source>
        <dbReference type="EMBL" id="KXA90981.1"/>
    </source>
</evidence>
<dbReference type="PANTHER" id="PTHR43827">
    <property type="entry name" value="2,5-DIKETO-D-GLUCONIC ACID REDUCTASE"/>
    <property type="match status" value="1"/>
</dbReference>
<dbReference type="EMBL" id="LHXJ01000027">
    <property type="protein sequence ID" value="KXA90981.1"/>
    <property type="molecule type" value="Genomic_DNA"/>
</dbReference>
<evidence type="ECO:0000259" key="4">
    <source>
        <dbReference type="Pfam" id="PF00248"/>
    </source>
</evidence>
<protein>
    <recommendedName>
        <fullName evidence="4">NADP-dependent oxidoreductase domain-containing protein</fullName>
    </recommendedName>
</protein>
<dbReference type="InterPro" id="IPR023210">
    <property type="entry name" value="NADP_OxRdtase_dom"/>
</dbReference>
<gene>
    <name evidence="5" type="ORF">AKJ57_02955</name>
</gene>
<dbReference type="InterPro" id="IPR020471">
    <property type="entry name" value="AKR"/>
</dbReference>
<dbReference type="PRINTS" id="PR00069">
    <property type="entry name" value="ALDKETRDTASE"/>
</dbReference>
<proteinExistence type="inferred from homology"/>